<evidence type="ECO:0000313" key="4">
    <source>
        <dbReference type="Proteomes" id="UP001144096"/>
    </source>
</evidence>
<reference evidence="3" key="1">
    <citation type="submission" date="2022-06" db="EMBL/GenBank/DDBJ databases">
        <title>Amycolatopsis iheyaensis sp. nov., a new species of the genus Amycolatopsis isolated from soil in Iheya island, Japan.</title>
        <authorList>
            <person name="Ngamcharungchit C."/>
            <person name="Kanto H."/>
            <person name="Take A."/>
            <person name="Intra B."/>
            <person name="Matsumoto A."/>
            <person name="Panbangred W."/>
            <person name="Inahashi Y."/>
        </authorList>
    </citation>
    <scope>NUCLEOTIDE SEQUENCE</scope>
    <source>
        <strain evidence="3">OK19-0408</strain>
    </source>
</reference>
<accession>A0A9X2SN66</accession>
<protein>
    <submittedName>
        <fullName evidence="3">Uncharacterized protein</fullName>
    </submittedName>
</protein>
<comment type="caution">
    <text evidence="3">The sequence shown here is derived from an EMBL/GenBank/DDBJ whole genome shotgun (WGS) entry which is preliminary data.</text>
</comment>
<evidence type="ECO:0000313" key="3">
    <source>
        <dbReference type="EMBL" id="MCR6487778.1"/>
    </source>
</evidence>
<gene>
    <name evidence="3" type="ORF">M8542_33630</name>
</gene>
<dbReference type="RefSeq" id="WP_257924343.1">
    <property type="nucleotide sequence ID" value="NZ_JAMXQV010000021.1"/>
</dbReference>
<evidence type="ECO:0000256" key="1">
    <source>
        <dbReference type="SAM" id="MobiDB-lite"/>
    </source>
</evidence>
<dbReference type="AlphaFoldDB" id="A0A9X2SN66"/>
<proteinExistence type="predicted"/>
<name>A0A9X2SN66_9PSEU</name>
<organism evidence="3 4">
    <name type="scientific">Amycolatopsis iheyensis</name>
    <dbReference type="NCBI Taxonomy" id="2945988"/>
    <lineage>
        <taxon>Bacteria</taxon>
        <taxon>Bacillati</taxon>
        <taxon>Actinomycetota</taxon>
        <taxon>Actinomycetes</taxon>
        <taxon>Pseudonocardiales</taxon>
        <taxon>Pseudonocardiaceae</taxon>
        <taxon>Amycolatopsis</taxon>
    </lineage>
</organism>
<feature type="transmembrane region" description="Helical" evidence="2">
    <location>
        <begin position="127"/>
        <end position="148"/>
    </location>
</feature>
<feature type="transmembrane region" description="Helical" evidence="2">
    <location>
        <begin position="30"/>
        <end position="50"/>
    </location>
</feature>
<keyword evidence="2" id="KW-0812">Transmembrane</keyword>
<feature type="region of interest" description="Disordered" evidence="1">
    <location>
        <begin position="319"/>
        <end position="341"/>
    </location>
</feature>
<keyword evidence="2" id="KW-0472">Membrane</keyword>
<sequence length="404" mass="43921">MVVFVVAVSLQVYLLPLSAPWYTWLEEHGVLGFVGVFAQFSVTFGVPLWLDKQGRKLRWWGSWTLGSPSTEPSGRLKNGKPPGAGRGRGFPGLALWGAGWLCLVLGTIGSLWGYAGLLTALSAHESWVFWVALSVVASATLPAGRSLVDRARRLRAHVLTSPADVPAGSYVLYLRPFEVDAGRARVEDLVGATGKFALIEGILREASVERQIAEAVRPVGALVGVGAPGERLPRLGACRMYLPHQGWQPAVAQLIEQARLVVLTLGAGAGTMWELAEAMRVLPPQRLLLVVPRMPKEDYDGIREQNIRDLRDTQVRARNPTWENGDAPALPPQQPGGHPAAARSLVTTGLIRFSSAWQPAFTEVNDPDRVLGSRLSLFGDLCKGLRPAFRQLIAYEREAGRCHG</sequence>
<dbReference type="Proteomes" id="UP001144096">
    <property type="component" value="Unassembled WGS sequence"/>
</dbReference>
<dbReference type="EMBL" id="JAMXQV010000021">
    <property type="protein sequence ID" value="MCR6487778.1"/>
    <property type="molecule type" value="Genomic_DNA"/>
</dbReference>
<keyword evidence="4" id="KW-1185">Reference proteome</keyword>
<keyword evidence="2" id="KW-1133">Transmembrane helix</keyword>
<evidence type="ECO:0000256" key="2">
    <source>
        <dbReference type="SAM" id="Phobius"/>
    </source>
</evidence>
<feature type="transmembrane region" description="Helical" evidence="2">
    <location>
        <begin position="93"/>
        <end position="115"/>
    </location>
</feature>